<evidence type="ECO:0000313" key="5">
    <source>
        <dbReference type="Proteomes" id="UP000758603"/>
    </source>
</evidence>
<dbReference type="InterPro" id="IPR029058">
    <property type="entry name" value="AB_hydrolase_fold"/>
</dbReference>
<organism evidence="4 5">
    <name type="scientific">Truncatella angustata</name>
    <dbReference type="NCBI Taxonomy" id="152316"/>
    <lineage>
        <taxon>Eukaryota</taxon>
        <taxon>Fungi</taxon>
        <taxon>Dikarya</taxon>
        <taxon>Ascomycota</taxon>
        <taxon>Pezizomycotina</taxon>
        <taxon>Sordariomycetes</taxon>
        <taxon>Xylariomycetidae</taxon>
        <taxon>Amphisphaeriales</taxon>
        <taxon>Sporocadaceae</taxon>
        <taxon>Truncatella</taxon>
    </lineage>
</organism>
<keyword evidence="2" id="KW-1133">Transmembrane helix</keyword>
<feature type="transmembrane region" description="Helical" evidence="2">
    <location>
        <begin position="109"/>
        <end position="130"/>
    </location>
</feature>
<proteinExistence type="predicted"/>
<dbReference type="RefSeq" id="XP_045958051.1">
    <property type="nucleotide sequence ID" value="XM_046102647.1"/>
</dbReference>
<feature type="region of interest" description="Disordered" evidence="1">
    <location>
        <begin position="540"/>
        <end position="562"/>
    </location>
</feature>
<dbReference type="EMBL" id="JAGPXC010000004">
    <property type="protein sequence ID" value="KAH6653781.1"/>
    <property type="molecule type" value="Genomic_DNA"/>
</dbReference>
<dbReference type="AlphaFoldDB" id="A0A9P8ZY86"/>
<evidence type="ECO:0000313" key="4">
    <source>
        <dbReference type="EMBL" id="KAH6653781.1"/>
    </source>
</evidence>
<keyword evidence="3" id="KW-0732">Signal</keyword>
<dbReference type="GeneID" id="70131539"/>
<feature type="transmembrane region" description="Helical" evidence="2">
    <location>
        <begin position="136"/>
        <end position="159"/>
    </location>
</feature>
<keyword evidence="2" id="KW-0472">Membrane</keyword>
<keyword evidence="5" id="KW-1185">Reference proteome</keyword>
<reference evidence="4" key="1">
    <citation type="journal article" date="2021" name="Nat. Commun.">
        <title>Genetic determinants of endophytism in the Arabidopsis root mycobiome.</title>
        <authorList>
            <person name="Mesny F."/>
            <person name="Miyauchi S."/>
            <person name="Thiergart T."/>
            <person name="Pickel B."/>
            <person name="Atanasova L."/>
            <person name="Karlsson M."/>
            <person name="Huettel B."/>
            <person name="Barry K.W."/>
            <person name="Haridas S."/>
            <person name="Chen C."/>
            <person name="Bauer D."/>
            <person name="Andreopoulos W."/>
            <person name="Pangilinan J."/>
            <person name="LaButti K."/>
            <person name="Riley R."/>
            <person name="Lipzen A."/>
            <person name="Clum A."/>
            <person name="Drula E."/>
            <person name="Henrissat B."/>
            <person name="Kohler A."/>
            <person name="Grigoriev I.V."/>
            <person name="Martin F.M."/>
            <person name="Hacquard S."/>
        </authorList>
    </citation>
    <scope>NUCLEOTIDE SEQUENCE</scope>
    <source>
        <strain evidence="4">MPI-SDFR-AT-0073</strain>
    </source>
</reference>
<evidence type="ECO:0000256" key="3">
    <source>
        <dbReference type="SAM" id="SignalP"/>
    </source>
</evidence>
<feature type="transmembrane region" description="Helical" evidence="2">
    <location>
        <begin position="68"/>
        <end position="88"/>
    </location>
</feature>
<dbReference type="Proteomes" id="UP000758603">
    <property type="component" value="Unassembled WGS sequence"/>
</dbReference>
<evidence type="ECO:0000256" key="1">
    <source>
        <dbReference type="SAM" id="MobiDB-lite"/>
    </source>
</evidence>
<dbReference type="PANTHER" id="PTHR42044:SF1">
    <property type="entry name" value="DUF676 DOMAIN-CONTAINING PROTEIN"/>
    <property type="match status" value="1"/>
</dbReference>
<dbReference type="PANTHER" id="PTHR42044">
    <property type="entry name" value="DUF676 DOMAIN-CONTAINING PROTEIN-RELATED"/>
    <property type="match status" value="1"/>
</dbReference>
<comment type="caution">
    <text evidence="4">The sequence shown here is derived from an EMBL/GenBank/DDBJ whole genome shotgun (WGS) entry which is preliminary data.</text>
</comment>
<keyword evidence="2" id="KW-0812">Transmembrane</keyword>
<protein>
    <submittedName>
        <fullName evidence="4">Uncharacterized protein</fullName>
    </submittedName>
</protein>
<feature type="region of interest" description="Disordered" evidence="1">
    <location>
        <begin position="347"/>
        <end position="378"/>
    </location>
</feature>
<name>A0A9P8ZY86_9PEZI</name>
<dbReference type="OrthoDB" id="202545at2759"/>
<feature type="chain" id="PRO_5040428609" evidence="3">
    <location>
        <begin position="26"/>
        <end position="562"/>
    </location>
</feature>
<gene>
    <name evidence="4" type="ORF">BKA67DRAFT_563148</name>
</gene>
<dbReference type="SUPFAM" id="SSF53474">
    <property type="entry name" value="alpha/beta-Hydrolases"/>
    <property type="match status" value="1"/>
</dbReference>
<feature type="compositionally biased region" description="Polar residues" evidence="1">
    <location>
        <begin position="349"/>
        <end position="363"/>
    </location>
</feature>
<accession>A0A9P8ZY86</accession>
<sequence>MFTFSLFILITVAAMFGGVFTLSRAQKPNTGRSRTRNPITGDHTEFYGSQVGGKSVINYGYTDMPLKLLMWDMRTFFTFAYALPWVVWPLKPSEDSGEFAELSLTRGNVFCLLMHGILIALQLTFILVIIPVCVLLPVWIAALGIAGFFGVNWLVVLTLNGSSPTYTSDPKYAPALPEHAHEKWIFINGVAAGETWMLSNLNRLALTFKRPILGIHNKTTGIIFDVVECLIQRNFGYATVDVRDAYKEVKEHLYNPGLSKVVFILHSQGGIEGSMVLDWLLQELPQNLLAKLEVYTFGNAANHFNNPHRHVESQKAEQNDPSSMNIVKTPVTEAALTDSPIELKAPALSKQSSAGTRAASNTKHAPPTPPNLETEEHRARVSVVPAADRAIGHIEHYAHTTDFVALWGVLHFVTNEMANPLLPRFIGRVFSRTSSRGGHQLVQHYLDGMFPLEKNAKGEFIGCKDSNEFMDSIVEHAQGGTERDDVREGIENSWALIGGDHDSGATPEVEVRGSFREGKHHKGEMRVKDLSRLWLYRNGRSPPEMPKSLPPDSDGVVRAGTL</sequence>
<evidence type="ECO:0000256" key="2">
    <source>
        <dbReference type="SAM" id="Phobius"/>
    </source>
</evidence>
<feature type="signal peptide" evidence="3">
    <location>
        <begin position="1"/>
        <end position="25"/>
    </location>
</feature>